<keyword evidence="1" id="KW-0472">Membrane</keyword>
<dbReference type="EMBL" id="SNRY01007034">
    <property type="protein sequence ID" value="KAA6311240.1"/>
    <property type="molecule type" value="Genomic_DNA"/>
</dbReference>
<keyword evidence="1" id="KW-0812">Transmembrane</keyword>
<feature type="non-terminal residue" evidence="2">
    <location>
        <position position="44"/>
    </location>
</feature>
<protein>
    <submittedName>
        <fullName evidence="2">Uncharacterized protein</fullName>
    </submittedName>
</protein>
<name>A0A5J4PR19_9ZZZZ</name>
<keyword evidence="1" id="KW-1133">Transmembrane helix</keyword>
<accession>A0A5J4PR19</accession>
<comment type="caution">
    <text evidence="2">The sequence shown here is derived from an EMBL/GenBank/DDBJ whole genome shotgun (WGS) entry which is preliminary data.</text>
</comment>
<dbReference type="AlphaFoldDB" id="A0A5J4PR19"/>
<evidence type="ECO:0000313" key="2">
    <source>
        <dbReference type="EMBL" id="KAA6311240.1"/>
    </source>
</evidence>
<proteinExistence type="predicted"/>
<feature type="transmembrane region" description="Helical" evidence="1">
    <location>
        <begin position="14"/>
        <end position="36"/>
    </location>
</feature>
<gene>
    <name evidence="2" type="ORF">EZS27_037594</name>
</gene>
<sequence>MSLLLLFKEFVEHLYVIITFKNTIFATTITLLKVMIKKNATLIA</sequence>
<organism evidence="2">
    <name type="scientific">termite gut metagenome</name>
    <dbReference type="NCBI Taxonomy" id="433724"/>
    <lineage>
        <taxon>unclassified sequences</taxon>
        <taxon>metagenomes</taxon>
        <taxon>organismal metagenomes</taxon>
    </lineage>
</organism>
<evidence type="ECO:0000256" key="1">
    <source>
        <dbReference type="SAM" id="Phobius"/>
    </source>
</evidence>
<reference evidence="2" key="1">
    <citation type="submission" date="2019-03" db="EMBL/GenBank/DDBJ databases">
        <title>Single cell metagenomics reveals metabolic interactions within the superorganism composed of flagellate Streblomastix strix and complex community of Bacteroidetes bacteria on its surface.</title>
        <authorList>
            <person name="Treitli S.C."/>
            <person name="Kolisko M."/>
            <person name="Husnik F."/>
            <person name="Keeling P."/>
            <person name="Hampl V."/>
        </authorList>
    </citation>
    <scope>NUCLEOTIDE SEQUENCE</scope>
    <source>
        <strain evidence="2">STM</strain>
    </source>
</reference>